<name>A0A5R8Q8Y4_9FIRM</name>
<dbReference type="AlphaFoldDB" id="A0A5R8Q8Y4"/>
<dbReference type="EMBL" id="VBWP01000010">
    <property type="protein sequence ID" value="TLG71743.1"/>
    <property type="molecule type" value="Genomic_DNA"/>
</dbReference>
<proteinExistence type="predicted"/>
<keyword evidence="1" id="KW-0472">Membrane</keyword>
<accession>A0A5R8Q8Y4</accession>
<feature type="transmembrane region" description="Helical" evidence="1">
    <location>
        <begin position="31"/>
        <end position="51"/>
    </location>
</feature>
<evidence type="ECO:0000313" key="3">
    <source>
        <dbReference type="Proteomes" id="UP000306912"/>
    </source>
</evidence>
<evidence type="ECO:0000313" key="2">
    <source>
        <dbReference type="EMBL" id="TLG71743.1"/>
    </source>
</evidence>
<keyword evidence="1" id="KW-1133">Transmembrane helix</keyword>
<evidence type="ECO:0000256" key="1">
    <source>
        <dbReference type="SAM" id="Phobius"/>
    </source>
</evidence>
<keyword evidence="1" id="KW-0812">Transmembrane</keyword>
<reference evidence="2 3" key="1">
    <citation type="submission" date="2019-05" db="EMBL/GenBank/DDBJ databases">
        <title>Culicoidintestinum kansasii gen. nov., sp. nov. from the gastrointestinal tract of the biting midge, Culicoides sonorensis.</title>
        <authorList>
            <person name="Neupane S."/>
            <person name="Ghosh A."/>
            <person name="Gunther S."/>
            <person name="Martin K."/>
            <person name="Zurek L."/>
        </authorList>
    </citation>
    <scope>NUCLEOTIDE SEQUENCE [LARGE SCALE GENOMIC DNA]</scope>
    <source>
        <strain evidence="2 3">CS-1</strain>
    </source>
</reference>
<keyword evidence="3" id="KW-1185">Reference proteome</keyword>
<feature type="transmembrane region" description="Helical" evidence="1">
    <location>
        <begin position="57"/>
        <end position="76"/>
    </location>
</feature>
<organism evidence="2 3">
    <name type="scientific">Culicoidibacter larvae</name>
    <dbReference type="NCBI Taxonomy" id="2579976"/>
    <lineage>
        <taxon>Bacteria</taxon>
        <taxon>Bacillati</taxon>
        <taxon>Bacillota</taxon>
        <taxon>Culicoidibacteria</taxon>
        <taxon>Culicoidibacterales</taxon>
        <taxon>Culicoidibacteraceae</taxon>
        <taxon>Culicoidibacter</taxon>
    </lineage>
</organism>
<dbReference type="Proteomes" id="UP000306912">
    <property type="component" value="Unassembled WGS sequence"/>
</dbReference>
<dbReference type="InParanoid" id="A0A5R8Q8Y4"/>
<sequence>MLYLLGDVLRLYSGDFNPSSGTIGGQKITQLMWFGIALMMSLPIIMMIVNIFVPVPYILWINIVVSVVLFLFNLIGLPSYKSLYDIFLIILGLIANIIIIIIAIKDLLY</sequence>
<comment type="caution">
    <text evidence="2">The sequence shown here is derived from an EMBL/GenBank/DDBJ whole genome shotgun (WGS) entry which is preliminary data.</text>
</comment>
<feature type="transmembrane region" description="Helical" evidence="1">
    <location>
        <begin position="83"/>
        <end position="104"/>
    </location>
</feature>
<dbReference type="OrthoDB" id="5148122at2"/>
<protein>
    <submittedName>
        <fullName evidence="2">Uncharacterized protein</fullName>
    </submittedName>
</protein>
<gene>
    <name evidence="2" type="ORF">FEZ08_10055</name>
</gene>